<dbReference type="Proteomes" id="UP001236369">
    <property type="component" value="Unassembled WGS sequence"/>
</dbReference>
<name>A0ABU0HSG7_9HYPH</name>
<evidence type="ECO:0000256" key="1">
    <source>
        <dbReference type="SAM" id="MobiDB-lite"/>
    </source>
</evidence>
<accession>A0ABU0HSG7</accession>
<proteinExistence type="predicted"/>
<dbReference type="RefSeq" id="WP_238247091.1">
    <property type="nucleotide sequence ID" value="NZ_BPQX01000003.1"/>
</dbReference>
<evidence type="ECO:0000313" key="2">
    <source>
        <dbReference type="EMBL" id="MDQ0444852.1"/>
    </source>
</evidence>
<gene>
    <name evidence="2" type="ORF">QO016_004377</name>
</gene>
<dbReference type="EMBL" id="JAUSVV010000017">
    <property type="protein sequence ID" value="MDQ0444852.1"/>
    <property type="molecule type" value="Genomic_DNA"/>
</dbReference>
<feature type="region of interest" description="Disordered" evidence="1">
    <location>
        <begin position="77"/>
        <end position="145"/>
    </location>
</feature>
<comment type="caution">
    <text evidence="2">The sequence shown here is derived from an EMBL/GenBank/DDBJ whole genome shotgun (WGS) entry which is preliminary data.</text>
</comment>
<protein>
    <recommendedName>
        <fullName evidence="4">Transposase</fullName>
    </recommendedName>
</protein>
<organism evidence="2 3">
    <name type="scientific">Methylobacterium persicinum</name>
    <dbReference type="NCBI Taxonomy" id="374426"/>
    <lineage>
        <taxon>Bacteria</taxon>
        <taxon>Pseudomonadati</taxon>
        <taxon>Pseudomonadota</taxon>
        <taxon>Alphaproteobacteria</taxon>
        <taxon>Hyphomicrobiales</taxon>
        <taxon>Methylobacteriaceae</taxon>
        <taxon>Methylobacterium</taxon>
    </lineage>
</organism>
<evidence type="ECO:0008006" key="4">
    <source>
        <dbReference type="Google" id="ProtNLM"/>
    </source>
</evidence>
<sequence>MAEVGEPDPHDELRSFLREQVALTPKRTPSGYDAIKAVLPEIRALKAKRRTDAEIRELLARMGVKLSLATLRQYTQKATREAAGHTPVRRRGKAATRSPAGTAPLAAERRPELERPVSAGHDPRPAQAHTPASATVGHRLSTKDL</sequence>
<evidence type="ECO:0000313" key="3">
    <source>
        <dbReference type="Proteomes" id="UP001236369"/>
    </source>
</evidence>
<keyword evidence="3" id="KW-1185">Reference proteome</keyword>
<reference evidence="2 3" key="1">
    <citation type="submission" date="2023-07" db="EMBL/GenBank/DDBJ databases">
        <title>Genomic Encyclopedia of Type Strains, Phase IV (KMG-IV): sequencing the most valuable type-strain genomes for metagenomic binning, comparative biology and taxonomic classification.</title>
        <authorList>
            <person name="Goeker M."/>
        </authorList>
    </citation>
    <scope>NUCLEOTIDE SEQUENCE [LARGE SCALE GENOMIC DNA]</scope>
    <source>
        <strain evidence="2 3">DSM 19562</strain>
    </source>
</reference>